<name>A0A835M6N7_9MAGN</name>
<dbReference type="PANTHER" id="PTHR33710:SF71">
    <property type="entry name" value="ENDONUCLEASE_EXONUCLEASE_PHOSPHATASE DOMAIN-CONTAINING PROTEIN"/>
    <property type="match status" value="1"/>
</dbReference>
<protein>
    <recommendedName>
        <fullName evidence="3">Endonuclease/exonuclease/phosphatase domain-containing protein</fullName>
    </recommendedName>
</protein>
<keyword evidence="2" id="KW-1185">Reference proteome</keyword>
<dbReference type="SUPFAM" id="SSF56219">
    <property type="entry name" value="DNase I-like"/>
    <property type="match status" value="1"/>
</dbReference>
<dbReference type="Gene3D" id="3.60.10.10">
    <property type="entry name" value="Endonuclease/exonuclease/phosphatase"/>
    <property type="match status" value="1"/>
</dbReference>
<dbReference type="PANTHER" id="PTHR33710">
    <property type="entry name" value="BNAC02G09200D PROTEIN"/>
    <property type="match status" value="1"/>
</dbReference>
<organism evidence="1 2">
    <name type="scientific">Coptis chinensis</name>
    <dbReference type="NCBI Taxonomy" id="261450"/>
    <lineage>
        <taxon>Eukaryota</taxon>
        <taxon>Viridiplantae</taxon>
        <taxon>Streptophyta</taxon>
        <taxon>Embryophyta</taxon>
        <taxon>Tracheophyta</taxon>
        <taxon>Spermatophyta</taxon>
        <taxon>Magnoliopsida</taxon>
        <taxon>Ranunculales</taxon>
        <taxon>Ranunculaceae</taxon>
        <taxon>Coptidoideae</taxon>
        <taxon>Coptis</taxon>
    </lineage>
</organism>
<dbReference type="AlphaFoldDB" id="A0A835M6N7"/>
<reference evidence="1 2" key="1">
    <citation type="submission" date="2020-10" db="EMBL/GenBank/DDBJ databases">
        <title>The Coptis chinensis genome and diversification of protoberbering-type alkaloids.</title>
        <authorList>
            <person name="Wang B."/>
            <person name="Shu S."/>
            <person name="Song C."/>
            <person name="Liu Y."/>
        </authorList>
    </citation>
    <scope>NUCLEOTIDE SEQUENCE [LARGE SCALE GENOMIC DNA]</scope>
    <source>
        <strain evidence="1">HL-2020</strain>
        <tissue evidence="1">Leaf</tissue>
    </source>
</reference>
<dbReference type="EMBL" id="JADFTS010000003">
    <property type="protein sequence ID" value="KAF9615774.1"/>
    <property type="molecule type" value="Genomic_DNA"/>
</dbReference>
<dbReference type="OrthoDB" id="1305550at2759"/>
<evidence type="ECO:0000313" key="1">
    <source>
        <dbReference type="EMBL" id="KAF9615774.1"/>
    </source>
</evidence>
<sequence length="139" mass="16359">MAIGDFNIVATSSEKKGARHPNQRARNEFVDFINNNSLRDTTTLGLRYSWCNRRIGNKRILAKLDRALVNNSWLSENHNWRSKILPRKFSNHSPVIGWCTKNLRPSNVPFRFRNIWLEHPQFMDLVRESWQEPMVDGPI</sequence>
<evidence type="ECO:0000313" key="2">
    <source>
        <dbReference type="Proteomes" id="UP000631114"/>
    </source>
</evidence>
<dbReference type="InterPro" id="IPR036691">
    <property type="entry name" value="Endo/exonu/phosph_ase_sf"/>
</dbReference>
<proteinExistence type="predicted"/>
<dbReference type="Proteomes" id="UP000631114">
    <property type="component" value="Unassembled WGS sequence"/>
</dbReference>
<gene>
    <name evidence="1" type="ORF">IFM89_026375</name>
</gene>
<evidence type="ECO:0008006" key="3">
    <source>
        <dbReference type="Google" id="ProtNLM"/>
    </source>
</evidence>
<accession>A0A835M6N7</accession>
<comment type="caution">
    <text evidence="1">The sequence shown here is derived from an EMBL/GenBank/DDBJ whole genome shotgun (WGS) entry which is preliminary data.</text>
</comment>